<dbReference type="PANTHER" id="PTHR24006">
    <property type="entry name" value="UBIQUITIN CARBOXYL-TERMINAL HYDROLASE"/>
    <property type="match status" value="1"/>
</dbReference>
<evidence type="ECO:0000313" key="4">
    <source>
        <dbReference type="EMBL" id="KAE9133011.1"/>
    </source>
</evidence>
<evidence type="ECO:0000313" key="7">
    <source>
        <dbReference type="Proteomes" id="UP000433483"/>
    </source>
</evidence>
<dbReference type="Pfam" id="PF00443">
    <property type="entry name" value="UCH"/>
    <property type="match status" value="1"/>
</dbReference>
<sequence length="827" mass="91133">MATATDLPIQCVKDVVLEVTRDNGEIDRSTLQTDLVLRKEVGNARLVSGDAVLWVGKGVLSHKDSTVDSKPTRTVRVENNKRRFVFTVALDAAGKQFYADLKDQVDGKAGVEIRKKKRKIRKQLSKVMGFTPVNTLKSPLKSPLKIRSPVLNSPAKKPPMTPKRSPLADIGTPQRTPQLTLPPPLPVTAKGATSSLTSPLRSPLRSPFRSPFRKKARLSLSPSSGGKSSAKAETTPSRSPVREWLSPVRSLKLRSGPTPPDLRRYSSHTPQSQTTEKDGGSAGSSGEKNRRKSITGSINKRVRSLQLMLDDDSAPKDSEAQAQRKITSHFFKKDPSSTSHHENTARALDLSMESAATDENDDKTDASNPSASESPQDGTQRSTHGLLNLGNYCYMNAIVQALAALPEFVSAVQDENNLLKIIQKQPQPSVQAKTMEQLKTAFDNWRTSGDTKHLPLQYALGQLLHLVTNGSETSINPEPLKSVMGKKNSIFATHFQQDAHEFLLNLVNEYEKELVQMVQDVTDKIQAEAISSPQPQKSSLLNFFRTNPKSNEAQPGKDTSSDAELELICQLPPAKAGTYSGTRASSITTTRTYREKIVETEESATSPAKADVTMKSVLSPETPASGWQARPSPIELESLIQKQFETEMLELTCEKCKVGKEAESAYQVKSLPSILVFHLKRFEVNPHSGALFKRCDPIVPPAGIDPTRSINNTASSGSESHYVLKSVIHHLGKSVDEGHYVADICDAGGQWIRRNDTHESMISEDYALQAYRSQESCYMFFYVKSERSGADEGKENVPLNRALPRDENDENSNQQREPSNNSLRAFL</sequence>
<dbReference type="Proteomes" id="UP000488956">
    <property type="component" value="Unassembled WGS sequence"/>
</dbReference>
<keyword evidence="1" id="KW-0833">Ubl conjugation pathway</keyword>
<feature type="region of interest" description="Disordered" evidence="2">
    <location>
        <begin position="790"/>
        <end position="827"/>
    </location>
</feature>
<feature type="domain" description="USP" evidence="3">
    <location>
        <begin position="384"/>
        <end position="785"/>
    </location>
</feature>
<accession>A0A6A3Z6W8</accession>
<dbReference type="InterPro" id="IPR001394">
    <property type="entry name" value="Peptidase_C19_UCH"/>
</dbReference>
<reference evidence="7 8" key="1">
    <citation type="submission" date="2018-08" db="EMBL/GenBank/DDBJ databases">
        <title>Genomic investigation of the strawberry pathogen Phytophthora fragariae indicates pathogenicity is determined by transcriptional variation in three key races.</title>
        <authorList>
            <person name="Adams T.M."/>
            <person name="Armitage A.D."/>
            <person name="Sobczyk M.K."/>
            <person name="Bates H.J."/>
            <person name="Dunwell J.M."/>
            <person name="Nellist C.F."/>
            <person name="Harrison R.J."/>
        </authorList>
    </citation>
    <scope>NUCLEOTIDE SEQUENCE [LARGE SCALE GENOMIC DNA]</scope>
    <source>
        <strain evidence="6 8">BC-1</strain>
        <strain evidence="5 7">NOV-27</strain>
        <strain evidence="4 9">ONT-3</strain>
    </source>
</reference>
<dbReference type="PROSITE" id="PS00972">
    <property type="entry name" value="USP_1"/>
    <property type="match status" value="1"/>
</dbReference>
<name>A0A6A3Z6W8_9STRA</name>
<keyword evidence="1" id="KW-0788">Thiol protease</keyword>
<evidence type="ECO:0000256" key="2">
    <source>
        <dbReference type="SAM" id="MobiDB-lite"/>
    </source>
</evidence>
<dbReference type="PROSITE" id="PS50235">
    <property type="entry name" value="USP_3"/>
    <property type="match status" value="1"/>
</dbReference>
<evidence type="ECO:0000259" key="3">
    <source>
        <dbReference type="PROSITE" id="PS50235"/>
    </source>
</evidence>
<protein>
    <recommendedName>
        <fullName evidence="1">Ubiquitin carboxyl-terminal hydrolase</fullName>
        <ecNumber evidence="1">3.4.19.12</ecNumber>
    </recommendedName>
</protein>
<dbReference type="InterPro" id="IPR050164">
    <property type="entry name" value="Peptidase_C19"/>
</dbReference>
<keyword evidence="7" id="KW-1185">Reference proteome</keyword>
<dbReference type="EMBL" id="QXFX01000087">
    <property type="protein sequence ID" value="KAE9133011.1"/>
    <property type="molecule type" value="Genomic_DNA"/>
</dbReference>
<dbReference type="InterPro" id="IPR028889">
    <property type="entry name" value="USP"/>
</dbReference>
<dbReference type="Proteomes" id="UP000440367">
    <property type="component" value="Unassembled WGS sequence"/>
</dbReference>
<feature type="compositionally biased region" description="Low complexity" evidence="2">
    <location>
        <begin position="218"/>
        <end position="232"/>
    </location>
</feature>
<dbReference type="AlphaFoldDB" id="A0A6A3Z6W8"/>
<dbReference type="GO" id="GO:0005829">
    <property type="term" value="C:cytosol"/>
    <property type="evidence" value="ECO:0007669"/>
    <property type="project" value="TreeGrafter"/>
</dbReference>
<dbReference type="PROSITE" id="PS00973">
    <property type="entry name" value="USP_2"/>
    <property type="match status" value="1"/>
</dbReference>
<dbReference type="EMBL" id="QXGD01000114">
    <property type="protein sequence ID" value="KAE9252329.1"/>
    <property type="molecule type" value="Genomic_DNA"/>
</dbReference>
<dbReference type="Proteomes" id="UP000433483">
    <property type="component" value="Unassembled WGS sequence"/>
</dbReference>
<comment type="similarity">
    <text evidence="1">Belongs to the peptidase C19 family.</text>
</comment>
<dbReference type="GO" id="GO:0005634">
    <property type="term" value="C:nucleus"/>
    <property type="evidence" value="ECO:0007669"/>
    <property type="project" value="TreeGrafter"/>
</dbReference>
<comment type="caution">
    <text evidence="5">The sequence shown here is derived from an EMBL/GenBank/DDBJ whole genome shotgun (WGS) entry which is preliminary data.</text>
</comment>
<keyword evidence="1" id="KW-0378">Hydrolase</keyword>
<gene>
    <name evidence="6" type="ORF">PF002_g3865</name>
    <name evidence="5" type="ORF">PF005_g3413</name>
    <name evidence="4" type="ORF">PF010_g2959</name>
</gene>
<evidence type="ECO:0000256" key="1">
    <source>
        <dbReference type="RuleBase" id="RU366025"/>
    </source>
</evidence>
<comment type="catalytic activity">
    <reaction evidence="1">
        <text>Thiol-dependent hydrolysis of ester, thioester, amide, peptide and isopeptide bonds formed by the C-terminal Gly of ubiquitin (a 76-residue protein attached to proteins as an intracellular targeting signal).</text>
        <dbReference type="EC" id="3.4.19.12"/>
    </reaction>
</comment>
<feature type="region of interest" description="Disordered" evidence="2">
    <location>
        <begin position="138"/>
        <end position="300"/>
    </location>
</feature>
<proteinExistence type="inferred from homology"/>
<keyword evidence="1" id="KW-0645">Protease</keyword>
<dbReference type="Gene3D" id="3.90.70.10">
    <property type="entry name" value="Cysteine proteinases"/>
    <property type="match status" value="1"/>
</dbReference>
<organism evidence="5 7">
    <name type="scientific">Phytophthora fragariae</name>
    <dbReference type="NCBI Taxonomy" id="53985"/>
    <lineage>
        <taxon>Eukaryota</taxon>
        <taxon>Sar</taxon>
        <taxon>Stramenopiles</taxon>
        <taxon>Oomycota</taxon>
        <taxon>Peronosporomycetes</taxon>
        <taxon>Peronosporales</taxon>
        <taxon>Peronosporaceae</taxon>
        <taxon>Phytophthora</taxon>
    </lineage>
</organism>
<dbReference type="GO" id="GO:0004843">
    <property type="term" value="F:cysteine-type deubiquitinase activity"/>
    <property type="evidence" value="ECO:0007669"/>
    <property type="project" value="UniProtKB-UniRule"/>
</dbReference>
<evidence type="ECO:0000313" key="5">
    <source>
        <dbReference type="EMBL" id="KAE9230595.1"/>
    </source>
</evidence>
<feature type="compositionally biased region" description="Polar residues" evidence="2">
    <location>
        <begin position="811"/>
        <end position="827"/>
    </location>
</feature>
<evidence type="ECO:0000313" key="9">
    <source>
        <dbReference type="Proteomes" id="UP000488956"/>
    </source>
</evidence>
<dbReference type="OrthoDB" id="289038at2759"/>
<dbReference type="EMBL" id="QXGB01000100">
    <property type="protein sequence ID" value="KAE9230595.1"/>
    <property type="molecule type" value="Genomic_DNA"/>
</dbReference>
<feature type="compositionally biased region" description="Low complexity" evidence="2">
    <location>
        <begin position="193"/>
        <end position="210"/>
    </location>
</feature>
<dbReference type="InterPro" id="IPR018200">
    <property type="entry name" value="USP_CS"/>
</dbReference>
<dbReference type="PANTHER" id="PTHR24006:SF827">
    <property type="entry name" value="UBIQUITIN CARBOXYL-TERMINAL HYDROLASE 34"/>
    <property type="match status" value="1"/>
</dbReference>
<dbReference type="SUPFAM" id="SSF54001">
    <property type="entry name" value="Cysteine proteinases"/>
    <property type="match status" value="1"/>
</dbReference>
<dbReference type="GO" id="GO:0016579">
    <property type="term" value="P:protein deubiquitination"/>
    <property type="evidence" value="ECO:0007669"/>
    <property type="project" value="InterPro"/>
</dbReference>
<dbReference type="InterPro" id="IPR038765">
    <property type="entry name" value="Papain-like_cys_pep_sf"/>
</dbReference>
<evidence type="ECO:0000313" key="6">
    <source>
        <dbReference type="EMBL" id="KAE9252329.1"/>
    </source>
</evidence>
<dbReference type="EC" id="3.4.19.12" evidence="1"/>
<feature type="region of interest" description="Disordered" evidence="2">
    <location>
        <begin position="356"/>
        <end position="383"/>
    </location>
</feature>
<dbReference type="GO" id="GO:0006508">
    <property type="term" value="P:proteolysis"/>
    <property type="evidence" value="ECO:0007669"/>
    <property type="project" value="UniProtKB-KW"/>
</dbReference>
<evidence type="ECO:0000313" key="8">
    <source>
        <dbReference type="Proteomes" id="UP000440367"/>
    </source>
</evidence>
<feature type="compositionally biased region" description="Polar residues" evidence="2">
    <location>
        <begin position="366"/>
        <end position="383"/>
    </location>
</feature>